<proteinExistence type="predicted"/>
<feature type="region of interest" description="Disordered" evidence="6">
    <location>
        <begin position="2028"/>
        <end position="2059"/>
    </location>
</feature>
<dbReference type="Gene3D" id="1.10.8.270">
    <property type="entry name" value="putative rabgap domain of human tbc1 domain family member 14 like domains"/>
    <property type="match status" value="1"/>
</dbReference>
<dbReference type="SMART" id="SM00534">
    <property type="entry name" value="MUTSac"/>
    <property type="match status" value="1"/>
</dbReference>
<dbReference type="SMART" id="SM00239">
    <property type="entry name" value="C2"/>
    <property type="match status" value="1"/>
</dbReference>
<dbReference type="GO" id="GO:0140664">
    <property type="term" value="F:ATP-dependent DNA damage sensor activity"/>
    <property type="evidence" value="ECO:0007669"/>
    <property type="project" value="InterPro"/>
</dbReference>
<dbReference type="PROSITE" id="PS50115">
    <property type="entry name" value="ARFGAP"/>
    <property type="match status" value="1"/>
</dbReference>
<evidence type="ECO:0000256" key="1">
    <source>
        <dbReference type="ARBA" id="ARBA00022741"/>
    </source>
</evidence>
<dbReference type="CDD" id="cd08204">
    <property type="entry name" value="ArfGap"/>
    <property type="match status" value="1"/>
</dbReference>
<evidence type="ECO:0000259" key="8">
    <source>
        <dbReference type="PROSITE" id="PS50086"/>
    </source>
</evidence>
<dbReference type="InterPro" id="IPR000432">
    <property type="entry name" value="DNA_mismatch_repair_MutS_C"/>
</dbReference>
<dbReference type="SUPFAM" id="SSF49562">
    <property type="entry name" value="C2 domain (Calcium/lipid-binding domain, CaLB)"/>
    <property type="match status" value="1"/>
</dbReference>
<dbReference type="PANTHER" id="PTHR11361">
    <property type="entry name" value="DNA MISMATCH REPAIR PROTEIN MUTS FAMILY MEMBER"/>
    <property type="match status" value="1"/>
</dbReference>
<feature type="domain" description="C2" evidence="7">
    <location>
        <begin position="1603"/>
        <end position="1722"/>
    </location>
</feature>
<dbReference type="Gene3D" id="1.10.220.150">
    <property type="entry name" value="Arf GTPase activating protein"/>
    <property type="match status" value="1"/>
</dbReference>
<keyword evidence="2" id="KW-0067">ATP-binding</keyword>
<keyword evidence="5" id="KW-0175">Coiled coil</keyword>
<protein>
    <submittedName>
        <fullName evidence="10">Endonuclease MutS2</fullName>
    </submittedName>
</protein>
<dbReference type="InterPro" id="IPR001164">
    <property type="entry name" value="ArfGAP_dom"/>
</dbReference>
<dbReference type="InterPro" id="IPR035969">
    <property type="entry name" value="Rab-GAP_TBC_sf"/>
</dbReference>
<dbReference type="GO" id="GO:0008270">
    <property type="term" value="F:zinc ion binding"/>
    <property type="evidence" value="ECO:0007669"/>
    <property type="project" value="UniProtKB-KW"/>
</dbReference>
<evidence type="ECO:0000259" key="7">
    <source>
        <dbReference type="PROSITE" id="PS50004"/>
    </source>
</evidence>
<dbReference type="InterPro" id="IPR045076">
    <property type="entry name" value="MutS"/>
</dbReference>
<dbReference type="GO" id="GO:0004519">
    <property type="term" value="F:endonuclease activity"/>
    <property type="evidence" value="ECO:0007669"/>
    <property type="project" value="UniProtKB-KW"/>
</dbReference>
<dbReference type="Gene3D" id="3.40.50.300">
    <property type="entry name" value="P-loop containing nucleotide triphosphate hydrolases"/>
    <property type="match status" value="2"/>
</dbReference>
<sequence length="2059" mass="227240">MAHLHGPPLAQPPVLAKVAECRAPGWVDSKSTARRQCQREQQHRHSHRAKWTGALLSTSLALHSRRRFFQDRSRKRQPFRTCMAAAQYGDEFVGDTVDIELADSLRQRTLESLDLDFVLEKLQALCYTAMAADMAINPEALMADSAEEARALYATVLELTQLEDADLDLEEKLDILGEVEECTRGAVLEMPSLCKISRSIEALLRLRNGLEAASVRGVHIPSLMALCQEIELPDKLLDAILEAFDEEQELSLKKFPELAALRQRVKDLEDSCTRVMSEVTTSGKLFCKLQAFPAVCRAKGDEMKELRLLAMAYILVSVTLKGCEPQEDSYSCQADKFDCWGLDDFCNDKERICKSMKWRCRDGKLECQSDDDQDMCRQLNVDCSKEKDSSLGNDKRGSSFIQVGSLASLDDDTSPRAVIHRHRVQEHDQHRGIAPFVLWSPEDTILTYCFTQERRGSGNNVISDSVDFSAVRKASGPAVLAKSAFQFDWLYSAYLAQEGYMQFGSYYVLLVKPRHAEKVGRIFDETRSGRLFAGIVEGYIVTRFMKDGVLVLVDTDLRLGRPFCSVADLKNAVALEVEQKHFTSRSTFGRGGFFARSPAHLRKELEDDIRDRLRCLLSGRAADQPPHNTSSVIQAAEASLIGFAEKSVCLLYGMGVSGTPLFVPPQRLTPEWLEAMTVSSQPSIEYLCDGKKPPWLDAGAVLVLVADAAADRGWSERFALAAACLREATIATAHVHPCPIIWACCKTAEHELCSCPLTERWRHLVKVEVWQVSSPRALQALVNRTAATRLSDTIFHSPVAKPPLPVLLLFLCAGFSDDKGSLGLPVLMLRKDGCSSIEELTAPRSTSCRLPRSALLSQIVAFSRDAEVLARCRVVASSWRKALSVPGRTGQLEKSLVRFGRSVSSSRRWVFWQHLLHQRRAARRRKETEKVYEDMLQQGMEQPRFAEARAVIAADVPRTLQSSDAPPSLRPESAVNPLPLEERAKVLSRILVALAAACPSVGYCQGLDMACGFILSVAEEAAIAAAGLDLERAVFAFLLAVLELGVREWFEPPLLGLRAATFAFWKLLQNDLPLVAQNLASECVGCELLVLPWFQTLFCGVRWMPRDVLSRIWEAWLLDGTPKVLFRTALMLFQQSADSLSQSCLEDISQQLKQCPPGLSCNPATFLELAWRTKVTSRVLSSLVAEANESLCENSGTVYVEPNEVVALTDELLEGQKELKLLVRRILGTMSLALSHAAKDIRRCLEAAARIDLARAKLFLGEDMEGEVPNVGDDGIIEVKQARNPCLILRGGKRVVGYRLELGKSSQGLLLTGPNAGGKTVVLKTLGLLALLARCGIPVPAGESPRVDFFEVVLADVGDMQTIVDDLSTYSAHLVASRIMLSSVRDAGPRAMVLVDEAGTGTDPQQGAALARAMLEAFLESGARVVATTHCVQLKNWATEITATRERHESPGNKEDFTRLQEIGAQDGWPRLLTAEEVAAILAIPGNDSCADCCGGPPPSWASVTFGVVLCSHAAGRHRSLGTHISRVLSLTLDKWDRGEYERMLQNGNEHVNVELEYRLPHGFNKPTESGTRFVNFAEALDVFVRSKYQERSFTRNGSGKLVESSLSGSVTTIASVEFCGVVMVKVKSARQLIALDLTTQSDPYVVAELVGGQQRVRTRAIKNCADPVWDETLMLNIRNPNVDILRLCVWDADTFSQDDAIGQCDIPLREVLRRSKENLSFSQPAVFDDQKLSGGDGHSCICIRRCRHSGDDGGAKTVRAITHMYIPLPQAVSGKDERTMTAAMEYRSGRPTYRLATNTVGESHAMETAERLGLPAPLVARAVQLLGDDQRQLLALQRKAADAEKDFESARMDAEQREAAASTAIREAETKAAELSRREQEVAEMEAKLQARTVALQRQMQAELQAQIAVKEKQFQDVVQRLKLETQKLGSRFRIVGDVLEDLKVEVDQEAEAKYQAQNHLQPAVPGAMAAREILSPGDWVVVLAKPPWHGLKGQVERIHLANGAAPRVSVRLGANGKVKEFLKTELGRTSKPEGARKIPKPKGEAAAPTRDYSAMAF</sequence>
<dbReference type="PRINTS" id="PR00405">
    <property type="entry name" value="REVINTRACTNG"/>
</dbReference>
<dbReference type="PROSITE" id="PS50086">
    <property type="entry name" value="TBC_RABGAP"/>
    <property type="match status" value="1"/>
</dbReference>
<feature type="domain" description="Arf-GAP" evidence="9">
    <location>
        <begin position="1475"/>
        <end position="1595"/>
    </location>
</feature>
<keyword evidence="3" id="KW-0238">DNA-binding</keyword>
<dbReference type="InterPro" id="IPR000008">
    <property type="entry name" value="C2_dom"/>
</dbReference>
<dbReference type="SUPFAM" id="SSF57863">
    <property type="entry name" value="ArfGap/RecO-like zinc finger"/>
    <property type="match status" value="1"/>
</dbReference>
<dbReference type="SUPFAM" id="SSF52540">
    <property type="entry name" value="P-loop containing nucleoside triphosphate hydrolases"/>
    <property type="match status" value="1"/>
</dbReference>
<dbReference type="PANTHER" id="PTHR11361:SF14">
    <property type="entry name" value="DNA MISMATCH REPAIR PROTEIN MUTS, TYPE 2"/>
    <property type="match status" value="1"/>
</dbReference>
<dbReference type="SMART" id="SM00105">
    <property type="entry name" value="ArfGap"/>
    <property type="match status" value="1"/>
</dbReference>
<dbReference type="EMBL" id="LSRX01001208">
    <property type="protein sequence ID" value="OLP82290.1"/>
    <property type="molecule type" value="Genomic_DNA"/>
</dbReference>
<dbReference type="GO" id="GO:0030983">
    <property type="term" value="F:mismatched DNA binding"/>
    <property type="evidence" value="ECO:0007669"/>
    <property type="project" value="InterPro"/>
</dbReference>
<feature type="coiled-coil region" evidence="5">
    <location>
        <begin position="1827"/>
        <end position="1889"/>
    </location>
</feature>
<feature type="domain" description="Rab-GAP TBC" evidence="8">
    <location>
        <begin position="902"/>
        <end position="1120"/>
    </location>
</feature>
<dbReference type="SMART" id="SM00164">
    <property type="entry name" value="TBC"/>
    <property type="match status" value="1"/>
</dbReference>
<dbReference type="GO" id="GO:0005524">
    <property type="term" value="F:ATP binding"/>
    <property type="evidence" value="ECO:0007669"/>
    <property type="project" value="UniProtKB-KW"/>
</dbReference>
<evidence type="ECO:0000256" key="4">
    <source>
        <dbReference type="PROSITE-ProRule" id="PRU00288"/>
    </source>
</evidence>
<keyword evidence="10" id="KW-0540">Nuclease</keyword>
<dbReference type="Pfam" id="PF00566">
    <property type="entry name" value="RabGAP-TBC"/>
    <property type="match status" value="1"/>
</dbReference>
<organism evidence="10 11">
    <name type="scientific">Symbiodinium microadriaticum</name>
    <name type="common">Dinoflagellate</name>
    <name type="synonym">Zooxanthella microadriatica</name>
    <dbReference type="NCBI Taxonomy" id="2951"/>
    <lineage>
        <taxon>Eukaryota</taxon>
        <taxon>Sar</taxon>
        <taxon>Alveolata</taxon>
        <taxon>Dinophyceae</taxon>
        <taxon>Suessiales</taxon>
        <taxon>Symbiodiniaceae</taxon>
        <taxon>Symbiodinium</taxon>
    </lineage>
</organism>
<dbReference type="Proteomes" id="UP000186817">
    <property type="component" value="Unassembled WGS sequence"/>
</dbReference>
<feature type="compositionally biased region" description="Basic and acidic residues" evidence="6">
    <location>
        <begin position="2028"/>
        <end position="2038"/>
    </location>
</feature>
<name>A0A1Q9CH93_SYMMI</name>
<keyword evidence="4" id="KW-0862">Zinc</keyword>
<evidence type="ECO:0000256" key="3">
    <source>
        <dbReference type="ARBA" id="ARBA00023125"/>
    </source>
</evidence>
<dbReference type="InterPro" id="IPR000195">
    <property type="entry name" value="Rab-GAP-TBC_dom"/>
</dbReference>
<keyword evidence="10" id="KW-0255">Endonuclease</keyword>
<dbReference type="PROSITE" id="PS50004">
    <property type="entry name" value="C2"/>
    <property type="match status" value="1"/>
</dbReference>
<dbReference type="Pfam" id="PF01412">
    <property type="entry name" value="ArfGap"/>
    <property type="match status" value="1"/>
</dbReference>
<dbReference type="Pfam" id="PF00168">
    <property type="entry name" value="C2"/>
    <property type="match status" value="1"/>
</dbReference>
<dbReference type="Pfam" id="PF00488">
    <property type="entry name" value="MutS_V"/>
    <property type="match status" value="1"/>
</dbReference>
<gene>
    <name evidence="10" type="primary">mutS2</name>
    <name evidence="10" type="ORF">AK812_SmicGene37077</name>
</gene>
<evidence type="ECO:0000256" key="6">
    <source>
        <dbReference type="SAM" id="MobiDB-lite"/>
    </source>
</evidence>
<dbReference type="InterPro" id="IPR035892">
    <property type="entry name" value="C2_domain_sf"/>
</dbReference>
<dbReference type="InterPro" id="IPR037278">
    <property type="entry name" value="ARFGAP/RecO"/>
</dbReference>
<dbReference type="Gene3D" id="1.10.472.80">
    <property type="entry name" value="Ypt/Rab-GAP domain of gyp1p, domain 3"/>
    <property type="match status" value="1"/>
</dbReference>
<dbReference type="Gene3D" id="2.60.40.150">
    <property type="entry name" value="C2 domain"/>
    <property type="match status" value="1"/>
</dbReference>
<accession>A0A1Q9CH93</accession>
<dbReference type="CDD" id="cd00030">
    <property type="entry name" value="C2"/>
    <property type="match status" value="1"/>
</dbReference>
<evidence type="ECO:0000256" key="2">
    <source>
        <dbReference type="ARBA" id="ARBA00022840"/>
    </source>
</evidence>
<evidence type="ECO:0000259" key="9">
    <source>
        <dbReference type="PROSITE" id="PS50115"/>
    </source>
</evidence>
<reference evidence="10 11" key="1">
    <citation type="submission" date="2016-02" db="EMBL/GenBank/DDBJ databases">
        <title>Genome analysis of coral dinoflagellate symbionts highlights evolutionary adaptations to a symbiotic lifestyle.</title>
        <authorList>
            <person name="Aranda M."/>
            <person name="Li Y."/>
            <person name="Liew Y.J."/>
            <person name="Baumgarten S."/>
            <person name="Simakov O."/>
            <person name="Wilson M."/>
            <person name="Piel J."/>
            <person name="Ashoor H."/>
            <person name="Bougouffa S."/>
            <person name="Bajic V.B."/>
            <person name="Ryu T."/>
            <person name="Ravasi T."/>
            <person name="Bayer T."/>
            <person name="Micklem G."/>
            <person name="Kim H."/>
            <person name="Bhak J."/>
            <person name="Lajeunesse T.C."/>
            <person name="Voolstra C.R."/>
        </authorList>
    </citation>
    <scope>NUCLEOTIDE SEQUENCE [LARGE SCALE GENOMIC DNA]</scope>
    <source>
        <strain evidence="10 11">CCMP2467</strain>
    </source>
</reference>
<evidence type="ECO:0000313" key="10">
    <source>
        <dbReference type="EMBL" id="OLP82290.1"/>
    </source>
</evidence>
<dbReference type="GO" id="GO:0005096">
    <property type="term" value="F:GTPase activator activity"/>
    <property type="evidence" value="ECO:0007669"/>
    <property type="project" value="InterPro"/>
</dbReference>
<keyword evidence="11" id="KW-1185">Reference proteome</keyword>
<keyword evidence="4" id="KW-0479">Metal-binding</keyword>
<dbReference type="InterPro" id="IPR027417">
    <property type="entry name" value="P-loop_NTPase"/>
</dbReference>
<keyword evidence="10" id="KW-0378">Hydrolase</keyword>
<dbReference type="SUPFAM" id="SSF47923">
    <property type="entry name" value="Ypt/Rab-GAP domain of gyp1p"/>
    <property type="match status" value="2"/>
</dbReference>
<evidence type="ECO:0000256" key="5">
    <source>
        <dbReference type="SAM" id="Coils"/>
    </source>
</evidence>
<dbReference type="InterPro" id="IPR038508">
    <property type="entry name" value="ArfGAP_dom_sf"/>
</dbReference>
<dbReference type="GO" id="GO:0006298">
    <property type="term" value="P:mismatch repair"/>
    <property type="evidence" value="ECO:0007669"/>
    <property type="project" value="InterPro"/>
</dbReference>
<evidence type="ECO:0000313" key="11">
    <source>
        <dbReference type="Proteomes" id="UP000186817"/>
    </source>
</evidence>
<keyword evidence="4" id="KW-0863">Zinc-finger</keyword>
<dbReference type="OrthoDB" id="1924787at2759"/>
<keyword evidence="1" id="KW-0547">Nucleotide-binding</keyword>
<comment type="caution">
    <text evidence="10">The sequence shown here is derived from an EMBL/GenBank/DDBJ whole genome shotgun (WGS) entry which is preliminary data.</text>
</comment>